<dbReference type="Proteomes" id="UP000789595">
    <property type="component" value="Unassembled WGS sequence"/>
</dbReference>
<proteinExistence type="predicted"/>
<accession>A0A8J2SUJ0</accession>
<reference evidence="1" key="1">
    <citation type="submission" date="2021-11" db="EMBL/GenBank/DDBJ databases">
        <authorList>
            <consortium name="Genoscope - CEA"/>
            <person name="William W."/>
        </authorList>
    </citation>
    <scope>NUCLEOTIDE SEQUENCE</scope>
</reference>
<evidence type="ECO:0000313" key="1">
    <source>
        <dbReference type="EMBL" id="CAH0373114.1"/>
    </source>
</evidence>
<sequence length="268" mass="30531">MRLRRLHTHNCVAEQAKILVAEAEENNKRIDSAWLRWRKCSLCGQNYHGVVACALGWACWKTYVDRSETDEARKMAINVLGNGLYEARHYEESLSVKEAELSMRRRVGASKQNMLGMQNNLAGVYRMLGRDEHATRMLRDIYSGRLKLHGEEHKETFGAALNYASSLVKLLRFEEAKSLLRRTMPVTRRVLGDTVQITLKMRLCYAFALYKADSATLGDLREALATQEDTERIARRVYGGAHPMTTVAERDLRNLRAALRARETSGIA</sequence>
<name>A0A8J2SUJ0_9STRA</name>
<dbReference type="Gene3D" id="1.25.40.10">
    <property type="entry name" value="Tetratricopeptide repeat domain"/>
    <property type="match status" value="1"/>
</dbReference>
<gene>
    <name evidence="1" type="ORF">PECAL_4P02890</name>
</gene>
<evidence type="ECO:0000313" key="2">
    <source>
        <dbReference type="Proteomes" id="UP000789595"/>
    </source>
</evidence>
<dbReference type="OrthoDB" id="1658288at2759"/>
<dbReference type="Pfam" id="PF13374">
    <property type="entry name" value="TPR_10"/>
    <property type="match status" value="1"/>
</dbReference>
<protein>
    <recommendedName>
        <fullName evidence="3">MalT-like TPR region domain-containing protein</fullName>
    </recommendedName>
</protein>
<dbReference type="SUPFAM" id="SSF48452">
    <property type="entry name" value="TPR-like"/>
    <property type="match status" value="1"/>
</dbReference>
<evidence type="ECO:0008006" key="3">
    <source>
        <dbReference type="Google" id="ProtNLM"/>
    </source>
</evidence>
<organism evidence="1 2">
    <name type="scientific">Pelagomonas calceolata</name>
    <dbReference type="NCBI Taxonomy" id="35677"/>
    <lineage>
        <taxon>Eukaryota</taxon>
        <taxon>Sar</taxon>
        <taxon>Stramenopiles</taxon>
        <taxon>Ochrophyta</taxon>
        <taxon>Pelagophyceae</taxon>
        <taxon>Pelagomonadales</taxon>
        <taxon>Pelagomonadaceae</taxon>
        <taxon>Pelagomonas</taxon>
    </lineage>
</organism>
<dbReference type="InterPro" id="IPR011990">
    <property type="entry name" value="TPR-like_helical_dom_sf"/>
</dbReference>
<dbReference type="AlphaFoldDB" id="A0A8J2SUJ0"/>
<dbReference type="EMBL" id="CAKKNE010000004">
    <property type="protein sequence ID" value="CAH0373114.1"/>
    <property type="molecule type" value="Genomic_DNA"/>
</dbReference>
<comment type="caution">
    <text evidence="1">The sequence shown here is derived from an EMBL/GenBank/DDBJ whole genome shotgun (WGS) entry which is preliminary data.</text>
</comment>
<keyword evidence="2" id="KW-1185">Reference proteome</keyword>